<dbReference type="GO" id="GO:0006950">
    <property type="term" value="P:response to stress"/>
    <property type="evidence" value="ECO:0007669"/>
    <property type="project" value="TreeGrafter"/>
</dbReference>
<comment type="caution">
    <text evidence="2">The sequence shown here is derived from an EMBL/GenBank/DDBJ whole genome shotgun (WGS) entry which is preliminary data.</text>
</comment>
<evidence type="ECO:0000313" key="2">
    <source>
        <dbReference type="EMBL" id="PPK65369.1"/>
    </source>
</evidence>
<dbReference type="InterPro" id="IPR036390">
    <property type="entry name" value="WH_DNA-bd_sf"/>
</dbReference>
<gene>
    <name evidence="2" type="ORF">CLV40_11421</name>
</gene>
<dbReference type="Pfam" id="PF01047">
    <property type="entry name" value="MarR"/>
    <property type="match status" value="1"/>
</dbReference>
<dbReference type="PANTHER" id="PTHR33164:SF57">
    <property type="entry name" value="MARR-FAMILY TRANSCRIPTIONAL REGULATOR"/>
    <property type="match status" value="1"/>
</dbReference>
<evidence type="ECO:0000313" key="3">
    <source>
        <dbReference type="Proteomes" id="UP000239203"/>
    </source>
</evidence>
<dbReference type="InterPro" id="IPR000835">
    <property type="entry name" value="HTH_MarR-typ"/>
</dbReference>
<dbReference type="SMART" id="SM00347">
    <property type="entry name" value="HTH_MARR"/>
    <property type="match status" value="1"/>
</dbReference>
<dbReference type="InterPro" id="IPR039422">
    <property type="entry name" value="MarR/SlyA-like"/>
</dbReference>
<protein>
    <submittedName>
        <fullName evidence="2">DNA-binding MarR family transcriptional regulator</fullName>
    </submittedName>
</protein>
<dbReference type="SUPFAM" id="SSF46785">
    <property type="entry name" value="Winged helix' DNA-binding domain"/>
    <property type="match status" value="1"/>
</dbReference>
<dbReference type="GO" id="GO:0003700">
    <property type="term" value="F:DNA-binding transcription factor activity"/>
    <property type="evidence" value="ECO:0007669"/>
    <property type="project" value="InterPro"/>
</dbReference>
<keyword evidence="3" id="KW-1185">Reference proteome</keyword>
<feature type="domain" description="HTH marR-type" evidence="1">
    <location>
        <begin position="3"/>
        <end position="136"/>
    </location>
</feature>
<organism evidence="2 3">
    <name type="scientific">Actinokineospora auranticolor</name>
    <dbReference type="NCBI Taxonomy" id="155976"/>
    <lineage>
        <taxon>Bacteria</taxon>
        <taxon>Bacillati</taxon>
        <taxon>Actinomycetota</taxon>
        <taxon>Actinomycetes</taxon>
        <taxon>Pseudonocardiales</taxon>
        <taxon>Pseudonocardiaceae</taxon>
        <taxon>Actinokineospora</taxon>
    </lineage>
</organism>
<dbReference type="Proteomes" id="UP000239203">
    <property type="component" value="Unassembled WGS sequence"/>
</dbReference>
<dbReference type="Gene3D" id="1.10.10.10">
    <property type="entry name" value="Winged helix-like DNA-binding domain superfamily/Winged helix DNA-binding domain"/>
    <property type="match status" value="1"/>
</dbReference>
<dbReference type="InterPro" id="IPR036388">
    <property type="entry name" value="WH-like_DNA-bd_sf"/>
</dbReference>
<dbReference type="EMBL" id="PTIX01000014">
    <property type="protein sequence ID" value="PPK65369.1"/>
    <property type="molecule type" value="Genomic_DNA"/>
</dbReference>
<evidence type="ECO:0000259" key="1">
    <source>
        <dbReference type="PROSITE" id="PS50995"/>
    </source>
</evidence>
<dbReference type="PROSITE" id="PS50995">
    <property type="entry name" value="HTH_MARR_2"/>
    <property type="match status" value="1"/>
</dbReference>
<dbReference type="OrthoDB" id="5148120at2"/>
<dbReference type="RefSeq" id="WP_104481140.1">
    <property type="nucleotide sequence ID" value="NZ_CP154825.1"/>
</dbReference>
<accession>A0A2S6GJH1</accession>
<keyword evidence="2" id="KW-0238">DNA-binding</keyword>
<proteinExistence type="predicted"/>
<sequence>MIATETATGLIDALRAILRLGRTIHHNHPDESQSAVAVLTLLDRAGEQRLGRVACLLAVDPSVISRQVTLLTRDGLVARRPDPHDGRAWLLSLTDAGQARLAELQRRHAELLVTALRTWSEDDATALLTALRRLTDDVHRAHTP</sequence>
<reference evidence="2 3" key="1">
    <citation type="submission" date="2018-02" db="EMBL/GenBank/DDBJ databases">
        <title>Genomic Encyclopedia of Archaeal and Bacterial Type Strains, Phase II (KMG-II): from individual species to whole genera.</title>
        <authorList>
            <person name="Goeker M."/>
        </authorList>
    </citation>
    <scope>NUCLEOTIDE SEQUENCE [LARGE SCALE GENOMIC DNA]</scope>
    <source>
        <strain evidence="2 3">YU 961-1</strain>
    </source>
</reference>
<dbReference type="PANTHER" id="PTHR33164">
    <property type="entry name" value="TRANSCRIPTIONAL REGULATOR, MARR FAMILY"/>
    <property type="match status" value="1"/>
</dbReference>
<dbReference type="AlphaFoldDB" id="A0A2S6GJH1"/>
<name>A0A2S6GJH1_9PSEU</name>
<dbReference type="GO" id="GO:0003677">
    <property type="term" value="F:DNA binding"/>
    <property type="evidence" value="ECO:0007669"/>
    <property type="project" value="UniProtKB-KW"/>
</dbReference>